<feature type="chain" id="PRO_5034986084" evidence="1">
    <location>
        <begin position="21"/>
        <end position="158"/>
    </location>
</feature>
<feature type="signal peptide" evidence="1">
    <location>
        <begin position="1"/>
        <end position="20"/>
    </location>
</feature>
<dbReference type="RefSeq" id="WP_213495144.1">
    <property type="nucleotide sequence ID" value="NZ_CP074694.1"/>
</dbReference>
<dbReference type="PROSITE" id="PS51257">
    <property type="entry name" value="PROKAR_LIPOPROTEIN"/>
    <property type="match status" value="1"/>
</dbReference>
<name>A0A8E6B674_9BACT</name>
<evidence type="ECO:0000313" key="2">
    <source>
        <dbReference type="EMBL" id="QVL31263.1"/>
    </source>
</evidence>
<reference evidence="2" key="1">
    <citation type="submission" date="2021-05" db="EMBL/GenBank/DDBJ databases">
        <title>Complete genome sequence of the cellulolytic planctomycete Telmatocola sphagniphila SP2T and characterization of the first cellulase from planctomycetes.</title>
        <authorList>
            <person name="Rakitin A.L."/>
            <person name="Beletsky A.V."/>
            <person name="Naumoff D.G."/>
            <person name="Kulichevskaya I.S."/>
            <person name="Mardanov A.V."/>
            <person name="Ravin N.V."/>
            <person name="Dedysh S.N."/>
        </authorList>
    </citation>
    <scope>NUCLEOTIDE SEQUENCE</scope>
    <source>
        <strain evidence="2">SP2T</strain>
    </source>
</reference>
<organism evidence="2 3">
    <name type="scientific">Telmatocola sphagniphila</name>
    <dbReference type="NCBI Taxonomy" id="1123043"/>
    <lineage>
        <taxon>Bacteria</taxon>
        <taxon>Pseudomonadati</taxon>
        <taxon>Planctomycetota</taxon>
        <taxon>Planctomycetia</taxon>
        <taxon>Gemmatales</taxon>
        <taxon>Gemmataceae</taxon>
    </lineage>
</organism>
<sequence>MPRSRISIALLVGLFSIGCASLTSTPLSSESVEIAPQVPRVEESETQNTYWGGLTGQLSQAGHWVQSNVSFNTALIYCNNGQHWLQENESVKIGLEYMSQAKSWVVENVSVKTVMLQVDKVDRWMEDKETLKKSLYGVELMAQVVGVVGGVAAKVALH</sequence>
<keyword evidence="1" id="KW-0732">Signal</keyword>
<evidence type="ECO:0000256" key="1">
    <source>
        <dbReference type="SAM" id="SignalP"/>
    </source>
</evidence>
<dbReference type="EMBL" id="CP074694">
    <property type="protein sequence ID" value="QVL31263.1"/>
    <property type="molecule type" value="Genomic_DNA"/>
</dbReference>
<keyword evidence="3" id="KW-1185">Reference proteome</keyword>
<proteinExistence type="predicted"/>
<accession>A0A8E6B674</accession>
<dbReference type="KEGG" id="tsph:KIH39_20810"/>
<dbReference type="AlphaFoldDB" id="A0A8E6B674"/>
<dbReference type="Proteomes" id="UP000676194">
    <property type="component" value="Chromosome"/>
</dbReference>
<gene>
    <name evidence="2" type="ORF">KIH39_20810</name>
</gene>
<evidence type="ECO:0000313" key="3">
    <source>
        <dbReference type="Proteomes" id="UP000676194"/>
    </source>
</evidence>
<protein>
    <submittedName>
        <fullName evidence="2">Uncharacterized protein</fullName>
    </submittedName>
</protein>